<accession>A0A6S6M2D1</accession>
<dbReference type="KEGG" id="gbn:GEOBRER4_02250"/>
<reference evidence="3 4" key="1">
    <citation type="submission" date="2020-06" db="EMBL/GenBank/DDBJ databases">
        <title>Interaction of electrochemicaly active bacteria, Geobacter bremensis R4 on different carbon anode.</title>
        <authorList>
            <person name="Meng L."/>
            <person name="Yoshida N."/>
        </authorList>
    </citation>
    <scope>NUCLEOTIDE SEQUENCE [LARGE SCALE GENOMIC DNA]</scope>
    <source>
        <strain evidence="3 4">R4</strain>
    </source>
</reference>
<feature type="domain" description="Ice-binding protein C-terminal" evidence="2">
    <location>
        <begin position="171"/>
        <end position="193"/>
    </location>
</feature>
<evidence type="ECO:0000259" key="2">
    <source>
        <dbReference type="Pfam" id="PF07589"/>
    </source>
</evidence>
<dbReference type="Pfam" id="PF07589">
    <property type="entry name" value="PEP-CTERM"/>
    <property type="match status" value="1"/>
</dbReference>
<dbReference type="RefSeq" id="WP_185243878.1">
    <property type="nucleotide sequence ID" value="NZ_AP023213.1"/>
</dbReference>
<dbReference type="EMBL" id="AP023213">
    <property type="protein sequence ID" value="BCG45475.1"/>
    <property type="molecule type" value="Genomic_DNA"/>
</dbReference>
<feature type="chain" id="PRO_5027671414" description="Ice-binding protein C-terminal domain-containing protein" evidence="1">
    <location>
        <begin position="25"/>
        <end position="199"/>
    </location>
</feature>
<evidence type="ECO:0000313" key="4">
    <source>
        <dbReference type="Proteomes" id="UP000515472"/>
    </source>
</evidence>
<proteinExistence type="predicted"/>
<feature type="signal peptide" evidence="1">
    <location>
        <begin position="1"/>
        <end position="24"/>
    </location>
</feature>
<dbReference type="AlphaFoldDB" id="A0A6S6M2D1"/>
<sequence length="199" mass="22493">MKKGFLTVLIAGALMITTTGTVGATSIVQTFNNSWNVSVWDYYGYVAAIQWQYQPYTASTQTLTSIELTMNIIASDLTIGDDFRYRTAFFTGWNPDTFQFYKDEWFYNLTDTYLNINNDYIFTSPTDLALWTNPLYGPNGNYYFESTTLSNPNTINVQTQLTYNYADNPAPVPEPSTMLLLGGGLAGLAFWRKKRNGKA</sequence>
<dbReference type="Proteomes" id="UP000515472">
    <property type="component" value="Chromosome"/>
</dbReference>
<evidence type="ECO:0000256" key="1">
    <source>
        <dbReference type="SAM" id="SignalP"/>
    </source>
</evidence>
<organism evidence="3 4">
    <name type="scientific">Citrifermentans bremense</name>
    <dbReference type="NCBI Taxonomy" id="60035"/>
    <lineage>
        <taxon>Bacteria</taxon>
        <taxon>Pseudomonadati</taxon>
        <taxon>Thermodesulfobacteriota</taxon>
        <taxon>Desulfuromonadia</taxon>
        <taxon>Geobacterales</taxon>
        <taxon>Geobacteraceae</taxon>
        <taxon>Citrifermentans</taxon>
    </lineage>
</organism>
<gene>
    <name evidence="3" type="ORF">GEOBRER4_n0230</name>
</gene>
<evidence type="ECO:0000313" key="3">
    <source>
        <dbReference type="EMBL" id="BCG45475.1"/>
    </source>
</evidence>
<name>A0A6S6M2D1_9BACT</name>
<keyword evidence="4" id="KW-1185">Reference proteome</keyword>
<keyword evidence="1" id="KW-0732">Signal</keyword>
<dbReference type="NCBIfam" id="TIGR02595">
    <property type="entry name" value="PEP_CTERM"/>
    <property type="match status" value="1"/>
</dbReference>
<dbReference type="InterPro" id="IPR013424">
    <property type="entry name" value="Ice-binding_C"/>
</dbReference>
<protein>
    <recommendedName>
        <fullName evidence="2">Ice-binding protein C-terminal domain-containing protein</fullName>
    </recommendedName>
</protein>